<evidence type="ECO:0000313" key="11">
    <source>
        <dbReference type="EMBL" id="THH39009.1"/>
    </source>
</evidence>
<gene>
    <name evidence="11" type="primary">argE</name>
    <name evidence="11" type="ORF">E4Z66_05485</name>
</gene>
<sequence length="388" mass="41559">MPQRLSPLEIMTKLISFPTVSRDTNLPLIDWVEGYLGAHGISAHRWPDPDQPEKAGLFAHVGPEVEGAVVLSGHTDVVPVDGQPWTSDPWTVTERDGRYYGRGTCDMKGFDALAIWALVEGKYRGLKTPLQIALSIDEEIGCTGAPPMIAAMQEVLPKGGAVIVGEPSEMRAVTGHKGGQGFATEVVGFEVHSSIHYQGVSAIHEGARLIQWANEVNAENAAAEPGEISALFDPPYTSWHVGTIEGGTAHNITAKSCRFVMGHRAVPGDDPAVLARAYQDKVDEVRSAMQAVRPEADIVITPTFSVPPLKPEAEGGAEHLVRSITGDNGTHVVSYGTEAGHFQAAGYSTVVCGPGNIEQAHQPDEFIEKSEFEAGQAFMEKLLDRLAG</sequence>
<dbReference type="InterPro" id="IPR010169">
    <property type="entry name" value="AcOrn-deacetyl"/>
</dbReference>
<evidence type="ECO:0000256" key="6">
    <source>
        <dbReference type="ARBA" id="ARBA00022723"/>
    </source>
</evidence>
<keyword evidence="9" id="KW-0170">Cobalt</keyword>
<dbReference type="CDD" id="cd03894">
    <property type="entry name" value="M20_ArgE"/>
    <property type="match status" value="1"/>
</dbReference>
<keyword evidence="12" id="KW-1185">Reference proteome</keyword>
<dbReference type="EC" id="3.5.1.16" evidence="11"/>
<dbReference type="PROSITE" id="PS00759">
    <property type="entry name" value="ARGE_DAPE_CPG2_2"/>
    <property type="match status" value="1"/>
</dbReference>
<organism evidence="11 12">
    <name type="scientific">Aliishimia ponticola</name>
    <dbReference type="NCBI Taxonomy" id="2499833"/>
    <lineage>
        <taxon>Bacteria</taxon>
        <taxon>Pseudomonadati</taxon>
        <taxon>Pseudomonadota</taxon>
        <taxon>Alphaproteobacteria</taxon>
        <taxon>Rhodobacterales</taxon>
        <taxon>Paracoccaceae</taxon>
        <taxon>Aliishimia</taxon>
    </lineage>
</organism>
<evidence type="ECO:0000256" key="5">
    <source>
        <dbReference type="ARBA" id="ARBA00022605"/>
    </source>
</evidence>
<feature type="domain" description="Peptidase M20 dimerisation" evidence="10">
    <location>
        <begin position="174"/>
        <end position="284"/>
    </location>
</feature>
<comment type="cofactor">
    <cofactor evidence="1">
        <name>Zn(2+)</name>
        <dbReference type="ChEBI" id="CHEBI:29105"/>
    </cofactor>
</comment>
<dbReference type="SUPFAM" id="SSF53187">
    <property type="entry name" value="Zn-dependent exopeptidases"/>
    <property type="match status" value="1"/>
</dbReference>
<evidence type="ECO:0000256" key="1">
    <source>
        <dbReference type="ARBA" id="ARBA00001947"/>
    </source>
</evidence>
<dbReference type="NCBIfam" id="NF005710">
    <property type="entry name" value="PRK07522.1"/>
    <property type="match status" value="1"/>
</dbReference>
<dbReference type="GO" id="GO:0008777">
    <property type="term" value="F:acetylornithine deacetylase activity"/>
    <property type="evidence" value="ECO:0007669"/>
    <property type="project" value="UniProtKB-EC"/>
</dbReference>
<dbReference type="OrthoDB" id="9809784at2"/>
<dbReference type="AlphaFoldDB" id="A0A4S4NH83"/>
<dbReference type="PANTHER" id="PTHR43808">
    <property type="entry name" value="ACETYLORNITHINE DEACETYLASE"/>
    <property type="match status" value="1"/>
</dbReference>
<keyword evidence="6" id="KW-0479">Metal-binding</keyword>
<name>A0A4S4NH83_9RHOB</name>
<dbReference type="GO" id="GO:0006526">
    <property type="term" value="P:L-arginine biosynthetic process"/>
    <property type="evidence" value="ECO:0007669"/>
    <property type="project" value="UniProtKB-KW"/>
</dbReference>
<dbReference type="NCBIfam" id="TIGR01892">
    <property type="entry name" value="AcOrn-deacetyl"/>
    <property type="match status" value="1"/>
</dbReference>
<comment type="similarity">
    <text evidence="2">Belongs to the peptidase M20A family. ArgE subfamily.</text>
</comment>
<dbReference type="Gene3D" id="3.30.70.360">
    <property type="match status" value="1"/>
</dbReference>
<keyword evidence="5" id="KW-0028">Amino-acid biosynthesis</keyword>
<dbReference type="InterPro" id="IPR011650">
    <property type="entry name" value="Peptidase_M20_dimer"/>
</dbReference>
<dbReference type="Gene3D" id="3.40.630.10">
    <property type="entry name" value="Zn peptidases"/>
    <property type="match status" value="1"/>
</dbReference>
<dbReference type="Pfam" id="PF07687">
    <property type="entry name" value="M20_dimer"/>
    <property type="match status" value="1"/>
</dbReference>
<dbReference type="InterPro" id="IPR002933">
    <property type="entry name" value="Peptidase_M20"/>
</dbReference>
<dbReference type="SUPFAM" id="SSF55031">
    <property type="entry name" value="Bacterial exopeptidase dimerisation domain"/>
    <property type="match status" value="1"/>
</dbReference>
<comment type="caution">
    <text evidence="11">The sequence shown here is derived from an EMBL/GenBank/DDBJ whole genome shotgun (WGS) entry which is preliminary data.</text>
</comment>
<dbReference type="InterPro" id="IPR050072">
    <property type="entry name" value="Peptidase_M20A"/>
</dbReference>
<evidence type="ECO:0000259" key="10">
    <source>
        <dbReference type="Pfam" id="PF07687"/>
    </source>
</evidence>
<keyword evidence="8" id="KW-0862">Zinc</keyword>
<keyword evidence="3" id="KW-0963">Cytoplasm</keyword>
<protein>
    <submittedName>
        <fullName evidence="11">Acetylornithine deacetylase</fullName>
        <ecNumber evidence="11">3.5.1.16</ecNumber>
    </submittedName>
</protein>
<reference evidence="11 12" key="1">
    <citation type="submission" date="2019-04" db="EMBL/GenBank/DDBJ databases">
        <title>Shimia ponticola sp. nov., isolated from seawater.</title>
        <authorList>
            <person name="Kim Y.-O."/>
            <person name="Yoon J.-H."/>
        </authorList>
    </citation>
    <scope>NUCLEOTIDE SEQUENCE [LARGE SCALE GENOMIC DNA]</scope>
    <source>
        <strain evidence="11 12">MYP11</strain>
    </source>
</reference>
<dbReference type="Proteomes" id="UP000306602">
    <property type="component" value="Unassembled WGS sequence"/>
</dbReference>
<keyword evidence="7 11" id="KW-0378">Hydrolase</keyword>
<proteinExistence type="inferred from homology"/>
<evidence type="ECO:0000256" key="8">
    <source>
        <dbReference type="ARBA" id="ARBA00022833"/>
    </source>
</evidence>
<evidence type="ECO:0000313" key="12">
    <source>
        <dbReference type="Proteomes" id="UP000306602"/>
    </source>
</evidence>
<accession>A0A4S4NH83</accession>
<dbReference type="InterPro" id="IPR036264">
    <property type="entry name" value="Bact_exopeptidase_dim_dom"/>
</dbReference>
<evidence type="ECO:0000256" key="3">
    <source>
        <dbReference type="ARBA" id="ARBA00022490"/>
    </source>
</evidence>
<dbReference type="Pfam" id="PF01546">
    <property type="entry name" value="Peptidase_M20"/>
    <property type="match status" value="1"/>
</dbReference>
<evidence type="ECO:0000256" key="9">
    <source>
        <dbReference type="ARBA" id="ARBA00023285"/>
    </source>
</evidence>
<dbReference type="EMBL" id="SRKY01000001">
    <property type="protein sequence ID" value="THH39009.1"/>
    <property type="molecule type" value="Genomic_DNA"/>
</dbReference>
<evidence type="ECO:0000256" key="2">
    <source>
        <dbReference type="ARBA" id="ARBA00005691"/>
    </source>
</evidence>
<dbReference type="PANTHER" id="PTHR43808:SF31">
    <property type="entry name" value="N-ACETYL-L-CITRULLINE DEACETYLASE"/>
    <property type="match status" value="1"/>
</dbReference>
<dbReference type="InterPro" id="IPR001261">
    <property type="entry name" value="ArgE/DapE_CS"/>
</dbReference>
<evidence type="ECO:0000256" key="7">
    <source>
        <dbReference type="ARBA" id="ARBA00022801"/>
    </source>
</evidence>
<evidence type="ECO:0000256" key="4">
    <source>
        <dbReference type="ARBA" id="ARBA00022571"/>
    </source>
</evidence>
<keyword evidence="4" id="KW-0055">Arginine biosynthesis</keyword>
<dbReference type="GO" id="GO:0046872">
    <property type="term" value="F:metal ion binding"/>
    <property type="evidence" value="ECO:0007669"/>
    <property type="project" value="UniProtKB-KW"/>
</dbReference>
<dbReference type="RefSeq" id="WP_136461928.1">
    <property type="nucleotide sequence ID" value="NZ_SRKY01000001.1"/>
</dbReference>